<evidence type="ECO:0000256" key="5">
    <source>
        <dbReference type="ARBA" id="ARBA00022917"/>
    </source>
</evidence>
<dbReference type="InterPro" id="IPR023398">
    <property type="entry name" value="TIF_eIF4e-like"/>
</dbReference>
<dbReference type="AlphaFoldDB" id="A0A0L7QT20"/>
<evidence type="ECO:0000256" key="3">
    <source>
        <dbReference type="ARBA" id="ARBA00022845"/>
    </source>
</evidence>
<dbReference type="GO" id="GO:0006417">
    <property type="term" value="P:regulation of translation"/>
    <property type="evidence" value="ECO:0007669"/>
    <property type="project" value="UniProtKB-KW"/>
</dbReference>
<gene>
    <name evidence="8" type="ORF">WH47_03044</name>
</gene>
<protein>
    <recommendedName>
        <fullName evidence="6">eIF-4F 25 kDa subunit</fullName>
    </recommendedName>
</protein>
<dbReference type="GO" id="GO:0000340">
    <property type="term" value="F:RNA 7-methylguanosine cap binding"/>
    <property type="evidence" value="ECO:0007669"/>
    <property type="project" value="UniProtKB-ARBA"/>
</dbReference>
<dbReference type="InterPro" id="IPR001040">
    <property type="entry name" value="TIF_eIF_4E"/>
</dbReference>
<dbReference type="Proteomes" id="UP000053825">
    <property type="component" value="Unassembled WGS sequence"/>
</dbReference>
<evidence type="ECO:0000256" key="2">
    <source>
        <dbReference type="ARBA" id="ARBA00022540"/>
    </source>
</evidence>
<dbReference type="SUPFAM" id="SSF55418">
    <property type="entry name" value="eIF4e-like"/>
    <property type="match status" value="1"/>
</dbReference>
<dbReference type="GO" id="GO:0003743">
    <property type="term" value="F:translation initiation factor activity"/>
    <property type="evidence" value="ECO:0007669"/>
    <property type="project" value="UniProtKB-KW"/>
</dbReference>
<keyword evidence="4 7" id="KW-0694">RNA-binding</keyword>
<dbReference type="GO" id="GO:0016281">
    <property type="term" value="C:eukaryotic translation initiation factor 4F complex"/>
    <property type="evidence" value="ECO:0007669"/>
    <property type="project" value="TreeGrafter"/>
</dbReference>
<organism evidence="8 9">
    <name type="scientific">Habropoda laboriosa</name>
    <dbReference type="NCBI Taxonomy" id="597456"/>
    <lineage>
        <taxon>Eukaryota</taxon>
        <taxon>Metazoa</taxon>
        <taxon>Ecdysozoa</taxon>
        <taxon>Arthropoda</taxon>
        <taxon>Hexapoda</taxon>
        <taxon>Insecta</taxon>
        <taxon>Pterygota</taxon>
        <taxon>Neoptera</taxon>
        <taxon>Endopterygota</taxon>
        <taxon>Hymenoptera</taxon>
        <taxon>Apocrita</taxon>
        <taxon>Aculeata</taxon>
        <taxon>Apoidea</taxon>
        <taxon>Anthophila</taxon>
        <taxon>Apidae</taxon>
        <taxon>Habropoda</taxon>
    </lineage>
</organism>
<dbReference type="PANTHER" id="PTHR11960:SF8">
    <property type="entry name" value="EUKARYOTIC TRANSLATION INITIATION FACTOR 4E1-RELATED"/>
    <property type="match status" value="1"/>
</dbReference>
<evidence type="ECO:0000256" key="7">
    <source>
        <dbReference type="RuleBase" id="RU004374"/>
    </source>
</evidence>
<dbReference type="PANTHER" id="PTHR11960">
    <property type="entry name" value="EUKARYOTIC TRANSLATION INITIATION FACTOR 4E RELATED"/>
    <property type="match status" value="1"/>
</dbReference>
<evidence type="ECO:0000256" key="4">
    <source>
        <dbReference type="ARBA" id="ARBA00022884"/>
    </source>
</evidence>
<name>A0A0L7QT20_9HYME</name>
<dbReference type="STRING" id="597456.A0A0L7QT20"/>
<comment type="similarity">
    <text evidence="1 7">Belongs to the eukaryotic initiation factor 4E family.</text>
</comment>
<dbReference type="EMBL" id="KQ414755">
    <property type="protein sequence ID" value="KOC61787.1"/>
    <property type="molecule type" value="Genomic_DNA"/>
</dbReference>
<dbReference type="Gene3D" id="3.30.760.10">
    <property type="entry name" value="RNA Cap, Translation Initiation Factor Eif4e"/>
    <property type="match status" value="1"/>
</dbReference>
<keyword evidence="2 7" id="KW-0396">Initiation factor</keyword>
<proteinExistence type="inferred from homology"/>
<keyword evidence="3" id="KW-0810">Translation regulation</keyword>
<dbReference type="Pfam" id="PF01652">
    <property type="entry name" value="IF4E"/>
    <property type="match status" value="1"/>
</dbReference>
<dbReference type="PROSITE" id="PS00813">
    <property type="entry name" value="IF4E"/>
    <property type="match status" value="1"/>
</dbReference>
<keyword evidence="5 7" id="KW-0648">Protein biosynthesis</keyword>
<dbReference type="InterPro" id="IPR019770">
    <property type="entry name" value="TIF_eIF_4E_CS"/>
</dbReference>
<reference evidence="8 9" key="1">
    <citation type="submission" date="2015-07" db="EMBL/GenBank/DDBJ databases">
        <title>The genome of Habropoda laboriosa.</title>
        <authorList>
            <person name="Pan H."/>
            <person name="Kapheim K."/>
        </authorList>
    </citation>
    <scope>NUCLEOTIDE SEQUENCE [LARGE SCALE GENOMIC DNA]</scope>
    <source>
        <strain evidence="8">0110345459</strain>
    </source>
</reference>
<evidence type="ECO:0000313" key="9">
    <source>
        <dbReference type="Proteomes" id="UP000053825"/>
    </source>
</evidence>
<accession>A0A0L7QT20</accession>
<sequence length="232" mass="27040">MEIKLLIIFREKLCSLNYNVNTSYNTTRVTSVKLLIEVEKKEQEVINFDEFPPEVLIKHPLQHTWTLWYFEPDKNKTWEENQRKVTNNSLYNHIKAASELQIGCDYSMFKQGIKPMWEDEANKCGGRWLLNLDRKLRNMDLDRFWLDTLLCIIGEAFNGYSDEICGAVVNIRGKTDKIGVWTANAKNKDSVLEIGRKLRERLKISSKVSICYQIHKDVMVKSGSQAKNAYVV</sequence>
<dbReference type="OrthoDB" id="590761at2759"/>
<evidence type="ECO:0000313" key="8">
    <source>
        <dbReference type="EMBL" id="KOC61787.1"/>
    </source>
</evidence>
<evidence type="ECO:0000256" key="6">
    <source>
        <dbReference type="ARBA" id="ARBA00032656"/>
    </source>
</evidence>
<keyword evidence="9" id="KW-1185">Reference proteome</keyword>
<evidence type="ECO:0000256" key="1">
    <source>
        <dbReference type="ARBA" id="ARBA00009860"/>
    </source>
</evidence>